<dbReference type="RefSeq" id="XP_020912213.1">
    <property type="nucleotide sequence ID" value="XM_021056554.2"/>
</dbReference>
<evidence type="ECO:0000256" key="9">
    <source>
        <dbReference type="ARBA" id="ARBA00022840"/>
    </source>
</evidence>
<keyword evidence="7 13" id="KW-0547">Nucleotide-binding</keyword>
<feature type="region of interest" description="Disordered" evidence="14">
    <location>
        <begin position="985"/>
        <end position="1019"/>
    </location>
</feature>
<dbReference type="Gene3D" id="1.10.510.10">
    <property type="entry name" value="Transferase(Phosphotransferase) domain 1"/>
    <property type="match status" value="1"/>
</dbReference>
<evidence type="ECO:0000313" key="17">
    <source>
        <dbReference type="Proteomes" id="UP000887567"/>
    </source>
</evidence>
<dbReference type="PROSITE" id="PS50011">
    <property type="entry name" value="PROTEIN_KINASE_DOM"/>
    <property type="match status" value="1"/>
</dbReference>
<dbReference type="InterPro" id="IPR000719">
    <property type="entry name" value="Prot_kinase_dom"/>
</dbReference>
<evidence type="ECO:0000256" key="11">
    <source>
        <dbReference type="ARBA" id="ARBA00047899"/>
    </source>
</evidence>
<dbReference type="EC" id="2.7.11.1" evidence="3"/>
<accession>A0A913XZJ5</accession>
<dbReference type="GO" id="GO:0005524">
    <property type="term" value="F:ATP binding"/>
    <property type="evidence" value="ECO:0007669"/>
    <property type="project" value="UniProtKB-UniRule"/>
</dbReference>
<dbReference type="EnsemblMetazoa" id="XM_021056554.2">
    <property type="protein sequence ID" value="XP_020912213.1"/>
    <property type="gene ID" value="LOC110249938"/>
</dbReference>
<keyword evidence="5" id="KW-0808">Transferase</keyword>
<dbReference type="Gene3D" id="3.30.200.20">
    <property type="entry name" value="Phosphorylase Kinase, domain 1"/>
    <property type="match status" value="1"/>
</dbReference>
<evidence type="ECO:0000256" key="12">
    <source>
        <dbReference type="ARBA" id="ARBA00048679"/>
    </source>
</evidence>
<dbReference type="SMART" id="SM00220">
    <property type="entry name" value="S_TKc"/>
    <property type="match status" value="1"/>
</dbReference>
<evidence type="ECO:0000256" key="2">
    <source>
        <dbReference type="ARBA" id="ARBA00010886"/>
    </source>
</evidence>
<keyword evidence="17" id="KW-1185">Reference proteome</keyword>
<evidence type="ECO:0000313" key="16">
    <source>
        <dbReference type="EnsemblMetazoa" id="XP_020912213.1"/>
    </source>
</evidence>
<dbReference type="SUPFAM" id="SSF56112">
    <property type="entry name" value="Protein kinase-like (PK-like)"/>
    <property type="match status" value="1"/>
</dbReference>
<feature type="compositionally biased region" description="Polar residues" evidence="14">
    <location>
        <begin position="406"/>
        <end position="418"/>
    </location>
</feature>
<feature type="region of interest" description="Disordered" evidence="14">
    <location>
        <begin position="621"/>
        <end position="761"/>
    </location>
</feature>
<dbReference type="Pfam" id="PF00069">
    <property type="entry name" value="Pkinase"/>
    <property type="match status" value="1"/>
</dbReference>
<feature type="domain" description="Protein kinase" evidence="15">
    <location>
        <begin position="4"/>
        <end position="261"/>
    </location>
</feature>
<evidence type="ECO:0000256" key="13">
    <source>
        <dbReference type="PROSITE-ProRule" id="PRU10141"/>
    </source>
</evidence>
<dbReference type="FunFam" id="1.10.510.10:FF:000172">
    <property type="entry name" value="serine/threonine-protein kinase Nek1 isoform X1"/>
    <property type="match status" value="1"/>
</dbReference>
<keyword evidence="4" id="KW-0723">Serine/threonine-protein kinase</keyword>
<feature type="binding site" evidence="13">
    <location>
        <position position="33"/>
    </location>
    <ligand>
        <name>ATP</name>
        <dbReference type="ChEBI" id="CHEBI:30616"/>
    </ligand>
</feature>
<dbReference type="PROSITE" id="PS00108">
    <property type="entry name" value="PROTEIN_KINASE_ST"/>
    <property type="match status" value="1"/>
</dbReference>
<dbReference type="OMA" id="TITHETQ"/>
<proteinExistence type="inferred from homology"/>
<dbReference type="InterPro" id="IPR017441">
    <property type="entry name" value="Protein_kinase_ATP_BS"/>
</dbReference>
<feature type="region of interest" description="Disordered" evidence="14">
    <location>
        <begin position="916"/>
        <end position="937"/>
    </location>
</feature>
<dbReference type="PANTHER" id="PTHR44899:SF3">
    <property type="entry name" value="SERINE_THREONINE-PROTEIN KINASE NEK1"/>
    <property type="match status" value="1"/>
</dbReference>
<dbReference type="CDD" id="cd08215">
    <property type="entry name" value="STKc_Nek"/>
    <property type="match status" value="1"/>
</dbReference>
<evidence type="ECO:0000259" key="15">
    <source>
        <dbReference type="PROSITE" id="PS50011"/>
    </source>
</evidence>
<feature type="compositionally biased region" description="Basic and acidic residues" evidence="14">
    <location>
        <begin position="752"/>
        <end position="761"/>
    </location>
</feature>
<dbReference type="PANTHER" id="PTHR44899">
    <property type="entry name" value="CAMK FAMILY PROTEIN KINASE"/>
    <property type="match status" value="1"/>
</dbReference>
<dbReference type="InterPro" id="IPR008271">
    <property type="entry name" value="Ser/Thr_kinase_AS"/>
</dbReference>
<name>A0A913XZJ5_EXADI</name>
<evidence type="ECO:0000256" key="7">
    <source>
        <dbReference type="ARBA" id="ARBA00022741"/>
    </source>
</evidence>
<keyword evidence="8" id="KW-0418">Kinase</keyword>
<sequence length="1117" mass="126990">MNRYNKLTMIGKGTFGSVWLVESRASGSKYAVKELSVRTMSDTDRHLALNEVKILSTLKHKNIIRYKDALQEGINFYIVMEFAEGGDLYTRIKQSKGLFQQEQILDWFTQLLLALKHIHGFNVLHRDLKTQNIFLTKSNVVKLGDFGIARILDSTTDHAQTTVGTPYYLSPEICQQQPYNQKSDMWALGCVMYEVSTLVPPFTAECFSSLVVKILHGKYTPISRIYGPLLQDLIDILLRAKPQDRPSAKQLLYAPAMKPYVEKFAVIQRERIDSVASTANERRTSAEVKPSNVPPKCEQRERNFIDGAVLTAAASSSKPRRKSVVSEFGRLEAAHRKRAQSLEAIETAHKPPYNSNNVMSRPKSVAFSKEKLETAQNKRAKSLESVAAIRESPSKVNKVKPRPKSIASNTERSEATQSRRAKSLETVAIVREIPSNVNNVKPHSKLVASNTERLELARRKRTESLENMHKVPVEKRNSKSVHSNIEKLEVVQKQEIRNQTETLKKEQSNVHYTRVQNDGYMGENTEKILHNINVVPRINKPSKETRLKEDQEPSIGAQKFRVEVTIHEQPKPRTSQDNKQHMTFHREPMANENKQSVVANSLDAKQKIAMEATAADRVRQSILKEHARRRRSSTACARMTEGGEIQFHGAEVKEKVRRKPGRIQSESSSHLPPKHKSTDRKNYTYKKLDVNDTKETKINQRHSEVKSNDIQSRKNNIHTRDSSKEDLKPTEYQQRHSRRPPNEKNNANNPKQELDAQDGHKAAAVDINSALEALRPEKPKKSYRRIMDSDQFALKSRDKTGSVPGVREARVRRQAARESLDQHMNHCLRARKNSKRSGQGISCEQLDKENVCPLSKNGSSRFKTVNKRKAIPPLRENKVDMIDSSEVFKRCETYKVAQFRRLPLMSVPDVTEYAVDSKSSSNAKQAKNRHKSESSLNHKLPFSKFKGIRGVQIERARRRAKKITTNVEVESARSEFSIKPDCAGAVEGKSPSHSHQQAKDANQIDPLNKIKDKPRDSQASQLKFEFRGKTLHLNATDAKSMFAHIEALRVFLEENLGTERFIEAYQYLNGSSLFSLTKGVFKDDAGLERILGKEKRDYSDLLCQLITTEANHFGTSV</sequence>
<keyword evidence="10" id="KW-0460">Magnesium</keyword>
<evidence type="ECO:0000256" key="4">
    <source>
        <dbReference type="ARBA" id="ARBA00022527"/>
    </source>
</evidence>
<dbReference type="GO" id="GO:0004674">
    <property type="term" value="F:protein serine/threonine kinase activity"/>
    <property type="evidence" value="ECO:0007669"/>
    <property type="project" value="UniProtKB-KW"/>
</dbReference>
<comment type="cofactor">
    <cofactor evidence="1">
        <name>Mg(2+)</name>
        <dbReference type="ChEBI" id="CHEBI:18420"/>
    </cofactor>
</comment>
<dbReference type="OrthoDB" id="248923at2759"/>
<evidence type="ECO:0000256" key="1">
    <source>
        <dbReference type="ARBA" id="ARBA00001946"/>
    </source>
</evidence>
<dbReference type="KEGG" id="epa:110249938"/>
<evidence type="ECO:0000256" key="3">
    <source>
        <dbReference type="ARBA" id="ARBA00012513"/>
    </source>
</evidence>
<evidence type="ECO:0000256" key="8">
    <source>
        <dbReference type="ARBA" id="ARBA00022777"/>
    </source>
</evidence>
<dbReference type="InterPro" id="IPR051131">
    <property type="entry name" value="NEK_Ser/Thr_kinase_NIMA"/>
</dbReference>
<comment type="catalytic activity">
    <reaction evidence="11">
        <text>L-threonyl-[protein] + ATP = O-phospho-L-threonyl-[protein] + ADP + H(+)</text>
        <dbReference type="Rhea" id="RHEA:46608"/>
        <dbReference type="Rhea" id="RHEA-COMP:11060"/>
        <dbReference type="Rhea" id="RHEA-COMP:11605"/>
        <dbReference type="ChEBI" id="CHEBI:15378"/>
        <dbReference type="ChEBI" id="CHEBI:30013"/>
        <dbReference type="ChEBI" id="CHEBI:30616"/>
        <dbReference type="ChEBI" id="CHEBI:61977"/>
        <dbReference type="ChEBI" id="CHEBI:456216"/>
        <dbReference type="EC" id="2.7.11.1"/>
    </reaction>
</comment>
<dbReference type="InterPro" id="IPR011009">
    <property type="entry name" value="Kinase-like_dom_sf"/>
</dbReference>
<dbReference type="AlphaFoldDB" id="A0A913XZJ5"/>
<evidence type="ECO:0000256" key="5">
    <source>
        <dbReference type="ARBA" id="ARBA00022679"/>
    </source>
</evidence>
<dbReference type="Proteomes" id="UP000887567">
    <property type="component" value="Unplaced"/>
</dbReference>
<keyword evidence="9 13" id="KW-0067">ATP-binding</keyword>
<reference evidence="16" key="1">
    <citation type="submission" date="2022-11" db="UniProtKB">
        <authorList>
            <consortium name="EnsemblMetazoa"/>
        </authorList>
    </citation>
    <scope>IDENTIFICATION</scope>
</reference>
<dbReference type="PROSITE" id="PS00107">
    <property type="entry name" value="PROTEIN_KINASE_ATP"/>
    <property type="match status" value="1"/>
</dbReference>
<comment type="similarity">
    <text evidence="2">Belongs to the protein kinase superfamily. NEK Ser/Thr protein kinase family. NIMA subfamily.</text>
</comment>
<evidence type="ECO:0000256" key="10">
    <source>
        <dbReference type="ARBA" id="ARBA00022842"/>
    </source>
</evidence>
<evidence type="ECO:0000256" key="14">
    <source>
        <dbReference type="SAM" id="MobiDB-lite"/>
    </source>
</evidence>
<feature type="region of interest" description="Disordered" evidence="14">
    <location>
        <begin position="388"/>
        <end position="423"/>
    </location>
</feature>
<dbReference type="FunFam" id="3.30.200.20:FF:000097">
    <property type="entry name" value="Probable serine/threonine-protein kinase nek1"/>
    <property type="match status" value="1"/>
</dbReference>
<protein>
    <recommendedName>
        <fullName evidence="3">non-specific serine/threonine protein kinase</fullName>
        <ecNumber evidence="3">2.7.11.1</ecNumber>
    </recommendedName>
</protein>
<evidence type="ECO:0000256" key="6">
    <source>
        <dbReference type="ARBA" id="ARBA00022723"/>
    </source>
</evidence>
<dbReference type="GO" id="GO:0046872">
    <property type="term" value="F:metal ion binding"/>
    <property type="evidence" value="ECO:0007669"/>
    <property type="project" value="UniProtKB-KW"/>
</dbReference>
<feature type="compositionally biased region" description="Basic and acidic residues" evidence="14">
    <location>
        <begin position="679"/>
        <end position="707"/>
    </location>
</feature>
<keyword evidence="6" id="KW-0479">Metal-binding</keyword>
<feature type="compositionally biased region" description="Basic and acidic residues" evidence="14">
    <location>
        <begin position="718"/>
        <end position="729"/>
    </location>
</feature>
<comment type="catalytic activity">
    <reaction evidence="12">
        <text>L-seryl-[protein] + ATP = O-phospho-L-seryl-[protein] + ADP + H(+)</text>
        <dbReference type="Rhea" id="RHEA:17989"/>
        <dbReference type="Rhea" id="RHEA-COMP:9863"/>
        <dbReference type="Rhea" id="RHEA-COMP:11604"/>
        <dbReference type="ChEBI" id="CHEBI:15378"/>
        <dbReference type="ChEBI" id="CHEBI:29999"/>
        <dbReference type="ChEBI" id="CHEBI:30616"/>
        <dbReference type="ChEBI" id="CHEBI:83421"/>
        <dbReference type="ChEBI" id="CHEBI:456216"/>
        <dbReference type="EC" id="2.7.11.1"/>
    </reaction>
</comment>
<dbReference type="GeneID" id="110249938"/>
<organism evidence="16 17">
    <name type="scientific">Exaiptasia diaphana</name>
    <name type="common">Tropical sea anemone</name>
    <name type="synonym">Aiptasia pulchella</name>
    <dbReference type="NCBI Taxonomy" id="2652724"/>
    <lineage>
        <taxon>Eukaryota</taxon>
        <taxon>Metazoa</taxon>
        <taxon>Cnidaria</taxon>
        <taxon>Anthozoa</taxon>
        <taxon>Hexacorallia</taxon>
        <taxon>Actiniaria</taxon>
        <taxon>Aiptasiidae</taxon>
        <taxon>Exaiptasia</taxon>
    </lineage>
</organism>